<comment type="caution">
    <text evidence="2">The sequence shown here is derived from an EMBL/GenBank/DDBJ whole genome shotgun (WGS) entry which is preliminary data.</text>
</comment>
<dbReference type="PROSITE" id="PS00170">
    <property type="entry name" value="CSA_PPIASE_1"/>
    <property type="match status" value="1"/>
</dbReference>
<dbReference type="InterPro" id="IPR002130">
    <property type="entry name" value="Cyclophilin-type_PPIase_dom"/>
</dbReference>
<feature type="domain" description="PPIase cyclophilin-type" evidence="1">
    <location>
        <begin position="10"/>
        <end position="204"/>
    </location>
</feature>
<proteinExistence type="predicted"/>
<gene>
    <name evidence="2" type="ORF">PVK06_014263</name>
</gene>
<reference evidence="2 3" key="1">
    <citation type="submission" date="2023-03" db="EMBL/GenBank/DDBJ databases">
        <title>WGS of Gossypium arboreum.</title>
        <authorList>
            <person name="Yu D."/>
        </authorList>
    </citation>
    <scope>NUCLEOTIDE SEQUENCE [LARGE SCALE GENOMIC DNA]</scope>
    <source>
        <tissue evidence="2">Leaf</tissue>
    </source>
</reference>
<evidence type="ECO:0000259" key="1">
    <source>
        <dbReference type="PROSITE" id="PS50072"/>
    </source>
</evidence>
<dbReference type="Pfam" id="PF00160">
    <property type="entry name" value="Pro_isomerase"/>
    <property type="match status" value="1"/>
</dbReference>
<dbReference type="InterPro" id="IPR020892">
    <property type="entry name" value="Cyclophilin-type_PPIase_CS"/>
</dbReference>
<dbReference type="PANTHER" id="PTHR36773">
    <property type="entry name" value="EXPRESSED PROTEIN"/>
    <property type="match status" value="1"/>
</dbReference>
<evidence type="ECO:0000313" key="2">
    <source>
        <dbReference type="EMBL" id="KAK5830469.1"/>
    </source>
</evidence>
<evidence type="ECO:0000313" key="3">
    <source>
        <dbReference type="Proteomes" id="UP001358586"/>
    </source>
</evidence>
<dbReference type="PRINTS" id="PR00153">
    <property type="entry name" value="CSAPPISMRASE"/>
</dbReference>
<dbReference type="Proteomes" id="UP001358586">
    <property type="component" value="Chromosome 5"/>
</dbReference>
<dbReference type="EMBL" id="JARKNE010000005">
    <property type="protein sequence ID" value="KAK5830469.1"/>
    <property type="molecule type" value="Genomic_DNA"/>
</dbReference>
<dbReference type="PROSITE" id="PS50072">
    <property type="entry name" value="CSA_PPIASE_2"/>
    <property type="match status" value="1"/>
</dbReference>
<dbReference type="InterPro" id="IPR029000">
    <property type="entry name" value="Cyclophilin-like_dom_sf"/>
</dbReference>
<dbReference type="Gene3D" id="2.40.100.10">
    <property type="entry name" value="Cyclophilin-like"/>
    <property type="match status" value="1"/>
</dbReference>
<dbReference type="SUPFAM" id="SSF50891">
    <property type="entry name" value="Cyclophilin-like"/>
    <property type="match status" value="1"/>
</dbReference>
<accession>A0ABR0PU19</accession>
<sequence length="348" mass="38200">MSKKKNPMVFFDISIGGDLVERIIIELFADVVPKTAENFRALCTGEKGIGKSTGKPLHYKGAFFHRIIKGFMAQGGDFSKGNGTGGESIYGGKFADENFKLTHDGPGILSMANSGPNTNGSQFFITFKGQPHLDGWFFKGMDPLLPQNLEEYSASSTTIKFEHPLPLIRGPILAGTSDDPSFGPYILAFKDLPSWAVAYKSCESKIIFQCEEGARIGCAITASNKCKPAWWHSLIGGKSMNLTERERCEDIEMGACLVAAKEKCIGFAKEKCTTPFLNSRIAVGEKEIMNKRVERMVHAASLPEESKWAYLMGSDYLGGSKPRVTNFTAMTILKSTIGCCNKQNTRLR</sequence>
<dbReference type="PANTHER" id="PTHR36773:SF1">
    <property type="entry name" value="EXPRESSED PROTEIN"/>
    <property type="match status" value="1"/>
</dbReference>
<protein>
    <recommendedName>
        <fullName evidence="1">PPIase cyclophilin-type domain-containing protein</fullName>
    </recommendedName>
</protein>
<organism evidence="2 3">
    <name type="scientific">Gossypium arboreum</name>
    <name type="common">Tree cotton</name>
    <name type="synonym">Gossypium nanking</name>
    <dbReference type="NCBI Taxonomy" id="29729"/>
    <lineage>
        <taxon>Eukaryota</taxon>
        <taxon>Viridiplantae</taxon>
        <taxon>Streptophyta</taxon>
        <taxon>Embryophyta</taxon>
        <taxon>Tracheophyta</taxon>
        <taxon>Spermatophyta</taxon>
        <taxon>Magnoliopsida</taxon>
        <taxon>eudicotyledons</taxon>
        <taxon>Gunneridae</taxon>
        <taxon>Pentapetalae</taxon>
        <taxon>rosids</taxon>
        <taxon>malvids</taxon>
        <taxon>Malvales</taxon>
        <taxon>Malvaceae</taxon>
        <taxon>Malvoideae</taxon>
        <taxon>Gossypium</taxon>
    </lineage>
</organism>
<name>A0ABR0PU19_GOSAR</name>
<keyword evidence="3" id="KW-1185">Reference proteome</keyword>